<evidence type="ECO:0000313" key="2">
    <source>
        <dbReference type="Proteomes" id="UP001430755"/>
    </source>
</evidence>
<dbReference type="Proteomes" id="UP001430755">
    <property type="component" value="Unassembled WGS sequence"/>
</dbReference>
<dbReference type="PANTHER" id="PTHR21015">
    <property type="entry name" value="UDP-N-ACETYLGLUCOSAMINE--N-ACETYLMURAMYL-(PENTAPEPTIDE) PYROPHOSPHORYL-UNDECAPRENOL N-ACETYLGLUCOSAMINE TRANSFERASE 1"/>
    <property type="match status" value="1"/>
</dbReference>
<dbReference type="GO" id="GO:0016757">
    <property type="term" value="F:glycosyltransferase activity"/>
    <property type="evidence" value="ECO:0007669"/>
    <property type="project" value="UniProtKB-KW"/>
</dbReference>
<dbReference type="PANTHER" id="PTHR21015:SF22">
    <property type="entry name" value="GLYCOSYLTRANSFERASE"/>
    <property type="match status" value="1"/>
</dbReference>
<protein>
    <submittedName>
        <fullName evidence="1">Glycosyltransferase</fullName>
        <ecNumber evidence="1">2.4.-.-</ecNumber>
    </submittedName>
</protein>
<accession>A0ABS9WHB4</accession>
<dbReference type="Gene3D" id="3.40.50.2000">
    <property type="entry name" value="Glycogen Phosphorylase B"/>
    <property type="match status" value="1"/>
</dbReference>
<name>A0ABS9WHB4_9ACTN</name>
<reference evidence="1" key="1">
    <citation type="submission" date="2021-11" db="EMBL/GenBank/DDBJ databases">
        <title>A Novel Adlercreutzia Species, isolated from a Allomyrina dichotoma larva feces.</title>
        <authorList>
            <person name="Suh M.K."/>
        </authorList>
    </citation>
    <scope>NUCLEOTIDE SEQUENCE</scope>
    <source>
        <strain evidence="1">JBNU-10</strain>
    </source>
</reference>
<gene>
    <name evidence="1" type="ORF">LPT13_07860</name>
</gene>
<keyword evidence="1" id="KW-0328">Glycosyltransferase</keyword>
<proteinExistence type="predicted"/>
<keyword evidence="2" id="KW-1185">Reference proteome</keyword>
<dbReference type="SUPFAM" id="SSF53756">
    <property type="entry name" value="UDP-Glycosyltransferase/glycogen phosphorylase"/>
    <property type="match status" value="1"/>
</dbReference>
<dbReference type="EMBL" id="JAJMLW010000002">
    <property type="protein sequence ID" value="MCI2242262.1"/>
    <property type="molecule type" value="Genomic_DNA"/>
</dbReference>
<dbReference type="RefSeq" id="WP_242165311.1">
    <property type="nucleotide sequence ID" value="NZ_JAJMLW010000002.1"/>
</dbReference>
<dbReference type="Gene3D" id="3.40.50.11190">
    <property type="match status" value="1"/>
</dbReference>
<dbReference type="EC" id="2.4.-.-" evidence="1"/>
<keyword evidence="1" id="KW-0808">Transferase</keyword>
<organism evidence="1 2">
    <name type="scientific">Adlercreutzia faecimuris</name>
    <dbReference type="NCBI Taxonomy" id="2897341"/>
    <lineage>
        <taxon>Bacteria</taxon>
        <taxon>Bacillati</taxon>
        <taxon>Actinomycetota</taxon>
        <taxon>Coriobacteriia</taxon>
        <taxon>Eggerthellales</taxon>
        <taxon>Eggerthellaceae</taxon>
        <taxon>Adlercreutzia</taxon>
    </lineage>
</organism>
<evidence type="ECO:0000313" key="1">
    <source>
        <dbReference type="EMBL" id="MCI2242262.1"/>
    </source>
</evidence>
<sequence>MCGSSPKKVFIRTDANAMIASGHVMRCLSVADALRGRGAGVEFVLSDNGPAGVIRERGYEALILGTDWRRIEEGAELLEARCLEESERPVVLVDTYAITSSYVNRLARCCRVCYLGSKAGDLGSLALLANYSTEVDVRGCEMLYGSRGTRLLLGPSFAPLRAQFADSYEDRTGEVDRVLVTTGSTDPMRFVPTFLEAALKSEALRDVSFAVVVGGMFDDVSEIEGIASAHPRVELHRGVSDMAELMASADAAVSANGTTVYEMAAVGLPAVTFAMVEEQVPSAESLARLGAVAYAGCAGDSASEVARRALTRLEGLVSEPRRAHALALRAHALIDGRGADRIAKEIITL</sequence>
<comment type="caution">
    <text evidence="1">The sequence shown here is derived from an EMBL/GenBank/DDBJ whole genome shotgun (WGS) entry which is preliminary data.</text>
</comment>